<evidence type="ECO:0000313" key="2">
    <source>
        <dbReference type="Proteomes" id="UP000017836"/>
    </source>
</evidence>
<gene>
    <name evidence="1" type="ORF">AMTR_s00029p00134000</name>
</gene>
<sequence>MAANSNMGVHHSMFNRHAISFGSGAINSSASMSSESSPGLKHDTGLAVEWSIEEQSILEEGLGRLSEESNIMRYIKIAAQLPDKTVRDVALRCRWMTKKENGKRRKPEDTYTGKKLKERKEKMVDSSLRTSIPPVLPYNISPYAYTFQNVDNNKVQSCEVPIISDTTRHLLEENVRVLHQISSNLANYKIQDNIELFCRTRDNIAAILSDMRTMPGIMSQMPPLTFGINEQLASALLPNTSQALMFGNPGLRLKQEPR</sequence>
<name>W1PP68_AMBTC</name>
<dbReference type="InterPro" id="IPR022228">
    <property type="entry name" value="DUF3755"/>
</dbReference>
<dbReference type="eggNOG" id="ENOG502QRQ9">
    <property type="taxonomic scope" value="Eukaryota"/>
</dbReference>
<dbReference type="OMA" id="NMMSNNA"/>
<accession>W1PP68</accession>
<dbReference type="Gramene" id="ERN09521">
    <property type="protein sequence ID" value="ERN09521"/>
    <property type="gene ID" value="AMTR_s00029p00134000"/>
</dbReference>
<organism evidence="1 2">
    <name type="scientific">Amborella trichopoda</name>
    <dbReference type="NCBI Taxonomy" id="13333"/>
    <lineage>
        <taxon>Eukaryota</taxon>
        <taxon>Viridiplantae</taxon>
        <taxon>Streptophyta</taxon>
        <taxon>Embryophyta</taxon>
        <taxon>Tracheophyta</taxon>
        <taxon>Spermatophyta</taxon>
        <taxon>Magnoliopsida</taxon>
        <taxon>Amborellales</taxon>
        <taxon>Amborellaceae</taxon>
        <taxon>Amborella</taxon>
    </lineage>
</organism>
<protein>
    <recommendedName>
        <fullName evidence="3">Myb-like domain-containing protein</fullName>
    </recommendedName>
</protein>
<dbReference type="Pfam" id="PF12579">
    <property type="entry name" value="DUF3755"/>
    <property type="match status" value="1"/>
</dbReference>
<dbReference type="HOGENOM" id="CLU_058705_0_1_1"/>
<dbReference type="Gene3D" id="1.10.10.60">
    <property type="entry name" value="Homeodomain-like"/>
    <property type="match status" value="1"/>
</dbReference>
<evidence type="ECO:0000313" key="1">
    <source>
        <dbReference type="EMBL" id="ERN09521.1"/>
    </source>
</evidence>
<dbReference type="Proteomes" id="UP000017836">
    <property type="component" value="Unassembled WGS sequence"/>
</dbReference>
<proteinExistence type="predicted"/>
<keyword evidence="2" id="KW-1185">Reference proteome</keyword>
<dbReference type="EMBL" id="KI392980">
    <property type="protein sequence ID" value="ERN09521.1"/>
    <property type="molecule type" value="Genomic_DNA"/>
</dbReference>
<dbReference type="PANTHER" id="PTHR14000">
    <property type="entry name" value="FINGER CCCH DOMAIN PROTEIN, PUTATIVE (DUF3755)-RELATED"/>
    <property type="match status" value="1"/>
</dbReference>
<evidence type="ECO:0008006" key="3">
    <source>
        <dbReference type="Google" id="ProtNLM"/>
    </source>
</evidence>
<dbReference type="PANTHER" id="PTHR14000:SF6">
    <property type="entry name" value="OS02G0631200 PROTEIN"/>
    <property type="match status" value="1"/>
</dbReference>
<dbReference type="AlphaFoldDB" id="W1PP68"/>
<reference evidence="2" key="1">
    <citation type="journal article" date="2013" name="Science">
        <title>The Amborella genome and the evolution of flowering plants.</title>
        <authorList>
            <consortium name="Amborella Genome Project"/>
        </authorList>
    </citation>
    <scope>NUCLEOTIDE SEQUENCE [LARGE SCALE GENOMIC DNA]</scope>
</reference>